<dbReference type="PANTHER" id="PTHR11048:SF28">
    <property type="entry name" value="4-HYDROXYBENZOATE POLYPRENYLTRANSFERASE, MITOCHONDRIAL"/>
    <property type="match status" value="1"/>
</dbReference>
<dbReference type="Pfam" id="PF01040">
    <property type="entry name" value="UbiA"/>
    <property type="match status" value="1"/>
</dbReference>
<sequence>MAKQLGLCAAHLISLNWNKPNPHHNLGRIKPPINKPISKLKFKLNPETQLQQHANLKALAHLEVMKKKQQKKQLAASSATDNNIDACWIDLYVPEKARPYAYLLRLYESVAPWLVGWPYFLSLAMAAETGALLDLKMLARFFLIAFMDRNILLTVNDLLDQDIDAKVERTKRRPIAAGLITTFQGLCFLGIQILIDYGLYLQLNNLSQKVWILWLTFSFVYPLTKRLTYWSQAYFSMTMHVGAFMSWAAVKGSFAPANVLFPLYISGFFWTLLYETIYSCQDKEEDEKLGLKSTAILFGDSIKNWLTGFGIATISGFALTGFNAKLGWPYFASLVVVTSHLIWQIVTVDLDDPIDCIKKQMSNKWVGCILFIGITLGKLLT</sequence>
<keyword evidence="5 8" id="KW-0812">Transmembrane</keyword>
<keyword evidence="7 8" id="KW-0472">Membrane</keyword>
<evidence type="ECO:0000313" key="9">
    <source>
        <dbReference type="EMBL" id="CAI9099341.1"/>
    </source>
</evidence>
<feature type="transmembrane region" description="Helical" evidence="8">
    <location>
        <begin position="206"/>
        <end position="224"/>
    </location>
</feature>
<protein>
    <recommendedName>
        <fullName evidence="8">4-hydroxybenzoate polyprenyltransferase, mitochondrial</fullName>
        <shortName evidence="8">4-HB polyprenyltransferase</shortName>
        <ecNumber evidence="8">2.5.1.39</ecNumber>
    </recommendedName>
    <alternativeName>
        <fullName evidence="8">Para-hydroxybenzoate--polyprenyltransferase</fullName>
        <shortName evidence="8">PHB:PPT</shortName>
        <shortName evidence="8">PHB:polyprenyltransferase</shortName>
    </alternativeName>
</protein>
<feature type="transmembrane region" description="Helical" evidence="8">
    <location>
        <begin position="261"/>
        <end position="281"/>
    </location>
</feature>
<keyword evidence="8" id="KW-0496">Mitochondrion</keyword>
<keyword evidence="8" id="KW-0414">Isoprene biosynthesis</keyword>
<comment type="subcellular location">
    <subcellularLocation>
        <location evidence="2">Membrane</location>
        <topology evidence="2">Multi-pass membrane protein</topology>
    </subcellularLocation>
    <subcellularLocation>
        <location evidence="8">Mitochondrion inner membrane</location>
        <topology evidence="8">Multi-pass membrane protein</topology>
        <orientation evidence="8">Matrix side</orientation>
    </subcellularLocation>
</comment>
<evidence type="ECO:0000256" key="2">
    <source>
        <dbReference type="ARBA" id="ARBA00004141"/>
    </source>
</evidence>
<keyword evidence="4 8" id="KW-0808">Transferase</keyword>
<comment type="cofactor">
    <cofactor evidence="1 8">
        <name>Mg(2+)</name>
        <dbReference type="ChEBI" id="CHEBI:18420"/>
    </cofactor>
</comment>
<comment type="catalytic activity">
    <reaction evidence="8">
        <text>an all-trans-polyprenyl diphosphate + 4-hydroxybenzoate = a 4-hydroxy-3-(all-trans-polyprenyl)benzoate + diphosphate</text>
        <dbReference type="Rhea" id="RHEA:44504"/>
        <dbReference type="Rhea" id="RHEA-COMP:9514"/>
        <dbReference type="Rhea" id="RHEA-COMP:9564"/>
        <dbReference type="ChEBI" id="CHEBI:17879"/>
        <dbReference type="ChEBI" id="CHEBI:33019"/>
        <dbReference type="ChEBI" id="CHEBI:58914"/>
        <dbReference type="ChEBI" id="CHEBI:78396"/>
        <dbReference type="EC" id="2.5.1.39"/>
    </reaction>
</comment>
<dbReference type="AlphaFoldDB" id="A0AAV1CUM6"/>
<dbReference type="InterPro" id="IPR039653">
    <property type="entry name" value="Prenyltransferase"/>
</dbReference>
<feature type="transmembrane region" description="Helical" evidence="8">
    <location>
        <begin position="302"/>
        <end position="322"/>
    </location>
</feature>
<dbReference type="InterPro" id="IPR000537">
    <property type="entry name" value="UbiA_prenyltransferase"/>
</dbReference>
<proteinExistence type="inferred from homology"/>
<dbReference type="FunFam" id="1.20.120.1780:FF:000001">
    <property type="entry name" value="4-hydroxybenzoate octaprenyltransferase"/>
    <property type="match status" value="1"/>
</dbReference>
<dbReference type="Proteomes" id="UP001161247">
    <property type="component" value="Chromosome 3"/>
</dbReference>
<feature type="transmembrane region" description="Helical" evidence="8">
    <location>
        <begin position="328"/>
        <end position="350"/>
    </location>
</feature>
<evidence type="ECO:0000256" key="6">
    <source>
        <dbReference type="ARBA" id="ARBA00022989"/>
    </source>
</evidence>
<evidence type="ECO:0000256" key="4">
    <source>
        <dbReference type="ARBA" id="ARBA00022679"/>
    </source>
</evidence>
<comment type="similarity">
    <text evidence="3 8">Belongs to the UbiA prenyltransferase family.</text>
</comment>
<feature type="transmembrane region" description="Helical" evidence="8">
    <location>
        <begin position="362"/>
        <end position="380"/>
    </location>
</feature>
<gene>
    <name evidence="9" type="ORF">OLC1_LOCUS9383</name>
</gene>
<evidence type="ECO:0000256" key="8">
    <source>
        <dbReference type="HAMAP-Rule" id="MF_03189"/>
    </source>
</evidence>
<dbReference type="GO" id="GO:0006744">
    <property type="term" value="P:ubiquinone biosynthetic process"/>
    <property type="evidence" value="ECO:0007669"/>
    <property type="project" value="UniProtKB-UniRule"/>
</dbReference>
<keyword evidence="8" id="KW-0831">Ubiquinone biosynthesis</keyword>
<comment type="function">
    <text evidence="8">Catalyzes the prenylation of para-hydroxybenzoate (PHB) with an all-trans polyprenyl group. Mediates the second step in the final reaction sequence of coenzyme Q (CoQ) biosynthesis, which is the condensation of the polyisoprenoid side chain with PHB, generating the first membrane-bound Q intermediate.</text>
</comment>
<dbReference type="PROSITE" id="PS00943">
    <property type="entry name" value="UBIA"/>
    <property type="match status" value="1"/>
</dbReference>
<dbReference type="InterPro" id="IPR006370">
    <property type="entry name" value="HB_polyprenyltransferase-like"/>
</dbReference>
<keyword evidence="10" id="KW-1185">Reference proteome</keyword>
<dbReference type="InterPro" id="IPR030470">
    <property type="entry name" value="UbiA_prenylTrfase_CS"/>
</dbReference>
<evidence type="ECO:0000256" key="1">
    <source>
        <dbReference type="ARBA" id="ARBA00001946"/>
    </source>
</evidence>
<name>A0AAV1CUM6_OLDCO</name>
<dbReference type="CDD" id="cd13959">
    <property type="entry name" value="PT_UbiA_COQ2"/>
    <property type="match status" value="1"/>
</dbReference>
<keyword evidence="8" id="KW-0999">Mitochondrion inner membrane</keyword>
<dbReference type="PANTHER" id="PTHR11048">
    <property type="entry name" value="PRENYLTRANSFERASES"/>
    <property type="match status" value="1"/>
</dbReference>
<organism evidence="9 10">
    <name type="scientific">Oldenlandia corymbosa var. corymbosa</name>
    <dbReference type="NCBI Taxonomy" id="529605"/>
    <lineage>
        <taxon>Eukaryota</taxon>
        <taxon>Viridiplantae</taxon>
        <taxon>Streptophyta</taxon>
        <taxon>Embryophyta</taxon>
        <taxon>Tracheophyta</taxon>
        <taxon>Spermatophyta</taxon>
        <taxon>Magnoliopsida</taxon>
        <taxon>eudicotyledons</taxon>
        <taxon>Gunneridae</taxon>
        <taxon>Pentapetalae</taxon>
        <taxon>asterids</taxon>
        <taxon>lamiids</taxon>
        <taxon>Gentianales</taxon>
        <taxon>Rubiaceae</taxon>
        <taxon>Rubioideae</taxon>
        <taxon>Spermacoceae</taxon>
        <taxon>Hedyotis-Oldenlandia complex</taxon>
        <taxon>Oldenlandia</taxon>
    </lineage>
</organism>
<dbReference type="GO" id="GO:0008412">
    <property type="term" value="F:4-hydroxybenzoate polyprenyltransferase activity"/>
    <property type="evidence" value="ECO:0007669"/>
    <property type="project" value="UniProtKB-EC"/>
</dbReference>
<dbReference type="EMBL" id="OX459120">
    <property type="protein sequence ID" value="CAI9099341.1"/>
    <property type="molecule type" value="Genomic_DNA"/>
</dbReference>
<evidence type="ECO:0000256" key="3">
    <source>
        <dbReference type="ARBA" id="ARBA00005985"/>
    </source>
</evidence>
<evidence type="ECO:0000256" key="7">
    <source>
        <dbReference type="ARBA" id="ARBA00023136"/>
    </source>
</evidence>
<reference evidence="9" key="1">
    <citation type="submission" date="2023-03" db="EMBL/GenBank/DDBJ databases">
        <authorList>
            <person name="Julca I."/>
        </authorList>
    </citation>
    <scope>NUCLEOTIDE SEQUENCE</scope>
</reference>
<comment type="pathway">
    <text evidence="8">Cofactor biosynthesis; ubiquinone biosynthesis.</text>
</comment>
<evidence type="ECO:0000313" key="10">
    <source>
        <dbReference type="Proteomes" id="UP001161247"/>
    </source>
</evidence>
<keyword evidence="6 8" id="KW-1133">Transmembrane helix</keyword>
<dbReference type="EC" id="2.5.1.39" evidence="8"/>
<dbReference type="GO" id="GO:0008299">
    <property type="term" value="P:isoprenoid biosynthetic process"/>
    <property type="evidence" value="ECO:0007669"/>
    <property type="project" value="UniProtKB-UniRule"/>
</dbReference>
<dbReference type="HAMAP" id="MF_01635">
    <property type="entry name" value="UbiA"/>
    <property type="match status" value="1"/>
</dbReference>
<dbReference type="GO" id="GO:0005743">
    <property type="term" value="C:mitochondrial inner membrane"/>
    <property type="evidence" value="ECO:0007669"/>
    <property type="project" value="UniProtKB-SubCell"/>
</dbReference>
<dbReference type="Gene3D" id="1.20.120.1780">
    <property type="entry name" value="UbiA prenyltransferase"/>
    <property type="match status" value="1"/>
</dbReference>
<evidence type="ECO:0000256" key="5">
    <source>
        <dbReference type="ARBA" id="ARBA00022692"/>
    </source>
</evidence>
<feature type="transmembrane region" description="Helical" evidence="8">
    <location>
        <begin position="175"/>
        <end position="200"/>
    </location>
</feature>
<accession>A0AAV1CUM6</accession>